<dbReference type="PROSITE" id="PS01124">
    <property type="entry name" value="HTH_ARAC_FAMILY_2"/>
    <property type="match status" value="1"/>
</dbReference>
<dbReference type="PROSITE" id="PS00041">
    <property type="entry name" value="HTH_ARAC_FAMILY_1"/>
    <property type="match status" value="1"/>
</dbReference>
<dbReference type="InterPro" id="IPR037923">
    <property type="entry name" value="HTH-like"/>
</dbReference>
<dbReference type="PANTHER" id="PTHR46796">
    <property type="entry name" value="HTH-TYPE TRANSCRIPTIONAL ACTIVATOR RHAS-RELATED"/>
    <property type="match status" value="1"/>
</dbReference>
<dbReference type="EMBL" id="FTMN01000003">
    <property type="protein sequence ID" value="SIQ22891.1"/>
    <property type="molecule type" value="Genomic_DNA"/>
</dbReference>
<organism evidence="6 7">
    <name type="scientific">Marinobacterium stanieri</name>
    <dbReference type="NCBI Taxonomy" id="49186"/>
    <lineage>
        <taxon>Bacteria</taxon>
        <taxon>Pseudomonadati</taxon>
        <taxon>Pseudomonadota</taxon>
        <taxon>Gammaproteobacteria</taxon>
        <taxon>Oceanospirillales</taxon>
        <taxon>Oceanospirillaceae</taxon>
        <taxon>Marinobacterium</taxon>
    </lineage>
</organism>
<keyword evidence="7" id="KW-1185">Reference proteome</keyword>
<keyword evidence="2" id="KW-0238">DNA-binding</keyword>
<dbReference type="InterPro" id="IPR018062">
    <property type="entry name" value="HTH_AraC-typ_CS"/>
</dbReference>
<accession>A0A1N6R207</accession>
<sequence length="288" mass="32357">MLIAGSEYTSQMSKPRELAEYKTVNELGGLEYLKAEYHRQTFSRHTHKGYSCGVISTGAQRFLRNGTRHIAPENSIVLVNHDEVHDGHSATDYGWSYQAIYPLPDQLSQIQREAGLSLQGSIYFPSPVVEDPELVGLFRLAFNHLNHSDNRLLRETLLYTALLKLIQRHASVRPELPDLSGVRPRMELVRQFLEDQPAADVSLEDLARLSGVSVFHLIRQFQACFGLPPHAYQIQARLRLAKRLIRAGEPLAGAAAQAGFHDQSHLNRHFKKALGVTPGQFARCQNSS</sequence>
<dbReference type="Gene3D" id="1.10.10.60">
    <property type="entry name" value="Homeodomain-like"/>
    <property type="match status" value="2"/>
</dbReference>
<dbReference type="SUPFAM" id="SSF46689">
    <property type="entry name" value="Homeodomain-like"/>
    <property type="match status" value="2"/>
</dbReference>
<keyword evidence="1" id="KW-0805">Transcription regulation</keyword>
<evidence type="ECO:0000259" key="5">
    <source>
        <dbReference type="PROSITE" id="PS01124"/>
    </source>
</evidence>
<dbReference type="PANTHER" id="PTHR46796:SF2">
    <property type="entry name" value="TRANSCRIPTIONAL REGULATORY PROTEIN"/>
    <property type="match status" value="1"/>
</dbReference>
<dbReference type="InterPro" id="IPR009057">
    <property type="entry name" value="Homeodomain-like_sf"/>
</dbReference>
<evidence type="ECO:0000256" key="1">
    <source>
        <dbReference type="ARBA" id="ARBA00023015"/>
    </source>
</evidence>
<dbReference type="GO" id="GO:0003700">
    <property type="term" value="F:DNA-binding transcription factor activity"/>
    <property type="evidence" value="ECO:0007669"/>
    <property type="project" value="InterPro"/>
</dbReference>
<reference evidence="6 7" key="1">
    <citation type="submission" date="2017-01" db="EMBL/GenBank/DDBJ databases">
        <authorList>
            <person name="Mah S.A."/>
            <person name="Swanson W.J."/>
            <person name="Moy G.W."/>
            <person name="Vacquier V.D."/>
        </authorList>
    </citation>
    <scope>NUCLEOTIDE SEQUENCE [LARGE SCALE GENOMIC DNA]</scope>
    <source>
        <strain evidence="6 7">DSM 7027</strain>
    </source>
</reference>
<proteinExistence type="predicted"/>
<dbReference type="Proteomes" id="UP000186895">
    <property type="component" value="Unassembled WGS sequence"/>
</dbReference>
<evidence type="ECO:0000256" key="3">
    <source>
        <dbReference type="ARBA" id="ARBA00023159"/>
    </source>
</evidence>
<dbReference type="STRING" id="49186.SAMN05421647_10365"/>
<dbReference type="InterPro" id="IPR018060">
    <property type="entry name" value="HTH_AraC"/>
</dbReference>
<feature type="domain" description="HTH araC/xylS-type" evidence="5">
    <location>
        <begin position="187"/>
        <end position="284"/>
    </location>
</feature>
<name>A0A1N6R207_9GAMM</name>
<protein>
    <submittedName>
        <fullName evidence="6">Transcriptional regulator, AraC family</fullName>
    </submittedName>
</protein>
<dbReference type="GO" id="GO:0043565">
    <property type="term" value="F:sequence-specific DNA binding"/>
    <property type="evidence" value="ECO:0007669"/>
    <property type="project" value="InterPro"/>
</dbReference>
<dbReference type="InterPro" id="IPR003313">
    <property type="entry name" value="AraC-bd"/>
</dbReference>
<dbReference type="SMART" id="SM00342">
    <property type="entry name" value="HTH_ARAC"/>
    <property type="match status" value="1"/>
</dbReference>
<dbReference type="InterPro" id="IPR050204">
    <property type="entry name" value="AraC_XylS_family_regulators"/>
</dbReference>
<keyword evidence="4" id="KW-0804">Transcription</keyword>
<evidence type="ECO:0000313" key="6">
    <source>
        <dbReference type="EMBL" id="SIQ22891.1"/>
    </source>
</evidence>
<keyword evidence="3" id="KW-0010">Activator</keyword>
<evidence type="ECO:0000313" key="7">
    <source>
        <dbReference type="Proteomes" id="UP000186895"/>
    </source>
</evidence>
<evidence type="ECO:0000256" key="2">
    <source>
        <dbReference type="ARBA" id="ARBA00023125"/>
    </source>
</evidence>
<dbReference type="AlphaFoldDB" id="A0A1N6R207"/>
<gene>
    <name evidence="6" type="ORF">SAMN05421647_10365</name>
</gene>
<dbReference type="eggNOG" id="COG2207">
    <property type="taxonomic scope" value="Bacteria"/>
</dbReference>
<evidence type="ECO:0000256" key="4">
    <source>
        <dbReference type="ARBA" id="ARBA00023163"/>
    </source>
</evidence>
<dbReference type="SUPFAM" id="SSF51215">
    <property type="entry name" value="Regulatory protein AraC"/>
    <property type="match status" value="1"/>
</dbReference>
<dbReference type="Pfam" id="PF02311">
    <property type="entry name" value="AraC_binding"/>
    <property type="match status" value="1"/>
</dbReference>
<dbReference type="Pfam" id="PF12833">
    <property type="entry name" value="HTH_18"/>
    <property type="match status" value="1"/>
</dbReference>